<gene>
    <name evidence="2" type="ORF">A2756_02690</name>
</gene>
<keyword evidence="1" id="KW-1133">Transmembrane helix</keyword>
<accession>A0A1G2G729</accession>
<feature type="transmembrane region" description="Helical" evidence="1">
    <location>
        <begin position="486"/>
        <end position="511"/>
    </location>
</feature>
<dbReference type="InterPro" id="IPR008965">
    <property type="entry name" value="CBM2/CBM3_carb-bd_dom_sf"/>
</dbReference>
<dbReference type="Gene3D" id="2.60.40.680">
    <property type="match status" value="1"/>
</dbReference>
<evidence type="ECO:0000313" key="3">
    <source>
        <dbReference type="Proteomes" id="UP000177785"/>
    </source>
</evidence>
<proteinExistence type="predicted"/>
<dbReference type="STRING" id="1802115.A2756_02690"/>
<dbReference type="SUPFAM" id="SSF49384">
    <property type="entry name" value="Carbohydrate-binding domain"/>
    <property type="match status" value="1"/>
</dbReference>
<keyword evidence="1" id="KW-0812">Transmembrane</keyword>
<dbReference type="AlphaFoldDB" id="A0A1G2G729"/>
<reference evidence="2 3" key="1">
    <citation type="journal article" date="2016" name="Nat. Commun.">
        <title>Thousands of microbial genomes shed light on interconnected biogeochemical processes in an aquifer system.</title>
        <authorList>
            <person name="Anantharaman K."/>
            <person name="Brown C.T."/>
            <person name="Hug L.A."/>
            <person name="Sharon I."/>
            <person name="Castelle C.J."/>
            <person name="Probst A.J."/>
            <person name="Thomas B.C."/>
            <person name="Singh A."/>
            <person name="Wilkins M.J."/>
            <person name="Karaoz U."/>
            <person name="Brodie E.L."/>
            <person name="Williams K.H."/>
            <person name="Hubbard S.S."/>
            <person name="Banfield J.F."/>
        </authorList>
    </citation>
    <scope>NUCLEOTIDE SEQUENCE [LARGE SCALE GENOMIC DNA]</scope>
</reference>
<evidence type="ECO:0000313" key="2">
    <source>
        <dbReference type="EMBL" id="OGZ45790.1"/>
    </source>
</evidence>
<dbReference type="EMBL" id="MHNL01000005">
    <property type="protein sequence ID" value="OGZ45790.1"/>
    <property type="molecule type" value="Genomic_DNA"/>
</dbReference>
<dbReference type="CDD" id="cd08547">
    <property type="entry name" value="Type_II_cohesin"/>
    <property type="match status" value="1"/>
</dbReference>
<evidence type="ECO:0008006" key="4">
    <source>
        <dbReference type="Google" id="ProtNLM"/>
    </source>
</evidence>
<keyword evidence="1" id="KW-0472">Membrane</keyword>
<organism evidence="2 3">
    <name type="scientific">Candidatus Ryanbacteria bacterium RIFCSPHIGHO2_01_FULL_48_27</name>
    <dbReference type="NCBI Taxonomy" id="1802115"/>
    <lineage>
        <taxon>Bacteria</taxon>
        <taxon>Candidatus Ryaniibacteriota</taxon>
    </lineage>
</organism>
<dbReference type="GO" id="GO:0030246">
    <property type="term" value="F:carbohydrate binding"/>
    <property type="evidence" value="ECO:0007669"/>
    <property type="project" value="InterPro"/>
</dbReference>
<name>A0A1G2G729_9BACT</name>
<protein>
    <recommendedName>
        <fullName evidence="4">Cohesin domain-containing protein</fullName>
    </recommendedName>
</protein>
<sequence>MVSAHKSKFVISVIFALSIILVRGAEAATLTLVPEKKTIKIGEEVSVNFKVDTGDESINAVQTTMQFPTAVFEVTKIDKADSVFNFWIEEPTFSNETGEAKFMGGTPKGISGKSLQILTLTFKARGSGSGEIALSDAVITASDGKGTNILSRAEGITLTVGTEILIPSSLPAGTPTSAQAPIQPQKVERTAIPASKLPMAPIVKVPLYPDTTNWYNHLGETIALWGVPDDITMVATVLNQNPNTVPTVAEKELSTGKNFGTITKEGVWYVHIRFRNNIGWGSTAHYKISLDTTPPLPFEVKIDNVASDNPTPYITFNAQDAFSGVSHTLLFVDGKKVGETSTTTALLPVHAPGIHELLVKVFDRAGSSMEDGLQFEILPLPTPAIEFISKSVSQGEVMFASGIAIPNAFVDVRATNSLQQEVFTGVTQSDGSGNWKITIDKALPTGKYGLLVRARDERGALSVASSESFFNIRPKIILSLGRFINLGWFEIFIIAMLIIISGASVIAWWYVAKKKTHEAYKIIIGRDLEKLGTLLSSNLKELESLQEVHDLNSSTQAIACVERMKETISKMKKYIGEEVKKLT</sequence>
<comment type="caution">
    <text evidence="2">The sequence shown here is derived from an EMBL/GenBank/DDBJ whole genome shotgun (WGS) entry which is preliminary data.</text>
</comment>
<evidence type="ECO:0000256" key="1">
    <source>
        <dbReference type="SAM" id="Phobius"/>
    </source>
</evidence>
<dbReference type="Proteomes" id="UP000177785">
    <property type="component" value="Unassembled WGS sequence"/>
</dbReference>